<reference evidence="10" key="1">
    <citation type="submission" date="2020-08" db="EMBL/GenBank/DDBJ databases">
        <authorList>
            <person name="Uke A."/>
            <person name="Chhe C."/>
            <person name="Baramee S."/>
            <person name="Kosugi A."/>
        </authorList>
    </citation>
    <scope>NUCLEOTIDE SEQUENCE</scope>
    <source>
        <strain evidence="10">DA-C8</strain>
    </source>
</reference>
<sequence length="122" mass="12828">MSISKKRAVIALLAISSLIFTAACGDGGAARPNTGNNQDGSVNAVSEAPAAYRNSCIGCHAADLRGNVGPNSNLQKVGSRLSRDEIADIIANGKPNTRMPAFSKQLSEEEIQELADWLAEMK</sequence>
<dbReference type="GO" id="GO:0016020">
    <property type="term" value="C:membrane"/>
    <property type="evidence" value="ECO:0007669"/>
    <property type="project" value="InterPro"/>
</dbReference>
<dbReference type="PANTHER" id="PTHR37823:SF4">
    <property type="entry name" value="MENAQUINOL-CYTOCHROME C REDUCTASE CYTOCHROME B_C SUBUNIT"/>
    <property type="match status" value="1"/>
</dbReference>
<evidence type="ECO:0000256" key="8">
    <source>
        <dbReference type="SAM" id="SignalP"/>
    </source>
</evidence>
<keyword evidence="8" id="KW-0732">Signal</keyword>
<feature type="domain" description="Cytochrome c" evidence="9">
    <location>
        <begin position="43"/>
        <end position="122"/>
    </location>
</feature>
<feature type="binding site" description="covalent" evidence="6">
    <location>
        <position position="56"/>
    </location>
    <ligand>
        <name>heme c</name>
        <dbReference type="ChEBI" id="CHEBI:61717"/>
    </ligand>
</feature>
<accession>A0A916QFG6</accession>
<dbReference type="Pfam" id="PF13442">
    <property type="entry name" value="Cytochrome_CBB3"/>
    <property type="match status" value="1"/>
</dbReference>
<feature type="binding site" description="axial binding residue" evidence="7">
    <location>
        <position position="99"/>
    </location>
    <ligand>
        <name>heme c</name>
        <dbReference type="ChEBI" id="CHEBI:61717"/>
    </ligand>
    <ligandPart>
        <name>Fe</name>
        <dbReference type="ChEBI" id="CHEBI:18248"/>
    </ligandPart>
</feature>
<keyword evidence="5 7" id="KW-0408">Iron</keyword>
<evidence type="ECO:0000259" key="9">
    <source>
        <dbReference type="PROSITE" id="PS51007"/>
    </source>
</evidence>
<dbReference type="PROSITE" id="PS51257">
    <property type="entry name" value="PROKAR_LIPOPROTEIN"/>
    <property type="match status" value="1"/>
</dbReference>
<dbReference type="PIRSF" id="PIRSF000025">
    <property type="entry name" value="Cytc_Bsub_c550"/>
    <property type="match status" value="1"/>
</dbReference>
<dbReference type="EMBL" id="BMAQ01000009">
    <property type="protein sequence ID" value="GFR37959.1"/>
    <property type="molecule type" value="Genomic_DNA"/>
</dbReference>
<dbReference type="InterPro" id="IPR012218">
    <property type="entry name" value="Cyt_c_BACSU-c550-type"/>
</dbReference>
<name>A0A916QFG6_9BACL</name>
<dbReference type="PROSITE" id="PS51007">
    <property type="entry name" value="CYTC"/>
    <property type="match status" value="1"/>
</dbReference>
<evidence type="ECO:0000256" key="5">
    <source>
        <dbReference type="ARBA" id="ARBA00023004"/>
    </source>
</evidence>
<comment type="caution">
    <text evidence="10">The sequence shown here is derived from an EMBL/GenBank/DDBJ whole genome shotgun (WGS) entry which is preliminary data.</text>
</comment>
<dbReference type="PANTHER" id="PTHR37823">
    <property type="entry name" value="CYTOCHROME C-553-LIKE"/>
    <property type="match status" value="1"/>
</dbReference>
<keyword evidence="2 6" id="KW-0349">Heme</keyword>
<evidence type="ECO:0000313" key="11">
    <source>
        <dbReference type="Proteomes" id="UP000654993"/>
    </source>
</evidence>
<keyword evidence="4" id="KW-0249">Electron transport</keyword>
<proteinExistence type="predicted"/>
<feature type="chain" id="PRO_5039644771" evidence="8">
    <location>
        <begin position="23"/>
        <end position="122"/>
    </location>
</feature>
<keyword evidence="11" id="KW-1185">Reference proteome</keyword>
<evidence type="ECO:0000256" key="4">
    <source>
        <dbReference type="ARBA" id="ARBA00022982"/>
    </source>
</evidence>
<organism evidence="10 11">
    <name type="scientific">Insulibacter thermoxylanivorax</name>
    <dbReference type="NCBI Taxonomy" id="2749268"/>
    <lineage>
        <taxon>Bacteria</taxon>
        <taxon>Bacillati</taxon>
        <taxon>Bacillota</taxon>
        <taxon>Bacilli</taxon>
        <taxon>Bacillales</taxon>
        <taxon>Paenibacillaceae</taxon>
        <taxon>Insulibacter</taxon>
    </lineage>
</organism>
<dbReference type="InterPro" id="IPR051811">
    <property type="entry name" value="Cytochrome_c550/c551-like"/>
</dbReference>
<dbReference type="GO" id="GO:0009055">
    <property type="term" value="F:electron transfer activity"/>
    <property type="evidence" value="ECO:0007669"/>
    <property type="project" value="InterPro"/>
</dbReference>
<reference evidence="10" key="2">
    <citation type="journal article" date="2021" name="Data Brief">
        <title>Draft genome sequence data of the facultative, thermophilic, xylanolytic bacterium Paenibacillus sp. strain DA-C8.</title>
        <authorList>
            <person name="Chhe C."/>
            <person name="Uke A."/>
            <person name="Baramee S."/>
            <person name="Ungkulpasvich U."/>
            <person name="Tachaapaikoon C."/>
            <person name="Pason P."/>
            <person name="Waeonukul R."/>
            <person name="Ratanakhanokchai K."/>
            <person name="Kosugi A."/>
        </authorList>
    </citation>
    <scope>NUCLEOTIDE SEQUENCE</scope>
    <source>
        <strain evidence="10">DA-C8</strain>
    </source>
</reference>
<evidence type="ECO:0000256" key="6">
    <source>
        <dbReference type="PIRSR" id="PIRSR000025-1"/>
    </source>
</evidence>
<gene>
    <name evidence="10" type="primary">cccB</name>
    <name evidence="10" type="ORF">PRECH8_12550</name>
</gene>
<feature type="binding site" description="axial binding residue" evidence="7">
    <location>
        <position position="60"/>
    </location>
    <ligand>
        <name>heme c</name>
        <dbReference type="ChEBI" id="CHEBI:61717"/>
    </ligand>
    <ligandPart>
        <name>Fe</name>
        <dbReference type="ChEBI" id="CHEBI:18248"/>
    </ligandPart>
</feature>
<feature type="binding site" description="covalent" evidence="6">
    <location>
        <position position="59"/>
    </location>
    <ligand>
        <name>heme c</name>
        <dbReference type="ChEBI" id="CHEBI:61717"/>
    </ligand>
</feature>
<dbReference type="AlphaFoldDB" id="A0A916QFG6"/>
<dbReference type="Proteomes" id="UP000654993">
    <property type="component" value="Unassembled WGS sequence"/>
</dbReference>
<dbReference type="InterPro" id="IPR036909">
    <property type="entry name" value="Cyt_c-like_dom_sf"/>
</dbReference>
<dbReference type="PRINTS" id="PR00605">
    <property type="entry name" value="CYTCHROMECIC"/>
</dbReference>
<dbReference type="InterPro" id="IPR008168">
    <property type="entry name" value="Cyt_C_IC"/>
</dbReference>
<evidence type="ECO:0000313" key="10">
    <source>
        <dbReference type="EMBL" id="GFR37959.1"/>
    </source>
</evidence>
<keyword evidence="1" id="KW-0813">Transport</keyword>
<keyword evidence="3 7" id="KW-0479">Metal-binding</keyword>
<dbReference type="GO" id="GO:0020037">
    <property type="term" value="F:heme binding"/>
    <property type="evidence" value="ECO:0007669"/>
    <property type="project" value="InterPro"/>
</dbReference>
<evidence type="ECO:0000256" key="1">
    <source>
        <dbReference type="ARBA" id="ARBA00022448"/>
    </source>
</evidence>
<evidence type="ECO:0000256" key="2">
    <source>
        <dbReference type="ARBA" id="ARBA00022617"/>
    </source>
</evidence>
<feature type="signal peptide" evidence="8">
    <location>
        <begin position="1"/>
        <end position="22"/>
    </location>
</feature>
<dbReference type="RefSeq" id="WP_200966226.1">
    <property type="nucleotide sequence ID" value="NZ_BMAQ01000009.1"/>
</dbReference>
<protein>
    <submittedName>
        <fullName evidence="10">Cytochrome c-551</fullName>
    </submittedName>
</protein>
<dbReference type="SUPFAM" id="SSF46626">
    <property type="entry name" value="Cytochrome c"/>
    <property type="match status" value="1"/>
</dbReference>
<dbReference type="Gene3D" id="1.10.760.10">
    <property type="entry name" value="Cytochrome c-like domain"/>
    <property type="match status" value="1"/>
</dbReference>
<evidence type="ECO:0000256" key="7">
    <source>
        <dbReference type="PIRSR" id="PIRSR000025-2"/>
    </source>
</evidence>
<evidence type="ECO:0000256" key="3">
    <source>
        <dbReference type="ARBA" id="ARBA00022723"/>
    </source>
</evidence>
<dbReference type="InterPro" id="IPR009056">
    <property type="entry name" value="Cyt_c-like_dom"/>
</dbReference>
<comment type="PTM">
    <text evidence="6">Binds 1 heme c group covalently per subunit.</text>
</comment>
<dbReference type="GO" id="GO:0005506">
    <property type="term" value="F:iron ion binding"/>
    <property type="evidence" value="ECO:0007669"/>
    <property type="project" value="InterPro"/>
</dbReference>